<protein>
    <submittedName>
        <fullName evidence="2">Uncharacterized protein</fullName>
    </submittedName>
</protein>
<feature type="region of interest" description="Disordered" evidence="1">
    <location>
        <begin position="143"/>
        <end position="184"/>
    </location>
</feature>
<feature type="compositionally biased region" description="Acidic residues" evidence="1">
    <location>
        <begin position="520"/>
        <end position="538"/>
    </location>
</feature>
<name>A0A162VVT7_DIDRA</name>
<keyword evidence="3" id="KW-1185">Reference proteome</keyword>
<evidence type="ECO:0000313" key="3">
    <source>
        <dbReference type="Proteomes" id="UP000076837"/>
    </source>
</evidence>
<feature type="compositionally biased region" description="Polar residues" evidence="1">
    <location>
        <begin position="145"/>
        <end position="157"/>
    </location>
</feature>
<comment type="caution">
    <text evidence="2">The sequence shown here is derived from an EMBL/GenBank/DDBJ whole genome shotgun (WGS) entry which is preliminary data.</text>
</comment>
<accession>A0A162VVT7</accession>
<feature type="region of interest" description="Disordered" evidence="1">
    <location>
        <begin position="385"/>
        <end position="538"/>
    </location>
</feature>
<feature type="compositionally biased region" description="Low complexity" evidence="1">
    <location>
        <begin position="428"/>
        <end position="448"/>
    </location>
</feature>
<organism evidence="2 3">
    <name type="scientific">Didymella rabiei</name>
    <name type="common">Chickpea ascochyta blight fungus</name>
    <name type="synonym">Mycosphaerella rabiei</name>
    <dbReference type="NCBI Taxonomy" id="5454"/>
    <lineage>
        <taxon>Eukaryota</taxon>
        <taxon>Fungi</taxon>
        <taxon>Dikarya</taxon>
        <taxon>Ascomycota</taxon>
        <taxon>Pezizomycotina</taxon>
        <taxon>Dothideomycetes</taxon>
        <taxon>Pleosporomycetidae</taxon>
        <taxon>Pleosporales</taxon>
        <taxon>Pleosporineae</taxon>
        <taxon>Didymellaceae</taxon>
        <taxon>Ascochyta</taxon>
    </lineage>
</organism>
<feature type="compositionally biased region" description="Basic and acidic residues" evidence="1">
    <location>
        <begin position="479"/>
        <end position="489"/>
    </location>
</feature>
<sequence>MSQEPNTNALTFGNIEDILELAQKQLHGRFSDPEYSYVHNALDHLFYLGILECRAHRGNPAQILKECLQDERIVLDRHNRLQGKILLQQEMIYDVSESPENFPLRHLILEKGISLPANNFRPIYHLVDDPEKLQAAHNARRNIAGATTRSDSSSPRTMTGYAPKQHANKSGSNHDKLYDAPSPEHSFPDGNITLAEIAAFIPQSIKSWDIIDRIIWNSAKAEDIAKLFNKHRAMPAGAIVNNTVYMMMRGQMYKRSKEDVAYKGWTVGTHQHITKPDEFDPHSISVTGFRRPRIFANRSDNPADPVPFKDLANGVAVWPEHGDALDLTRCVSWCVANPEAQYFYPVDFQKVLHECLGGPVIVKPRNEDAQILSRLRVAGGTYKPRDRVTKDLSDDDTDEHKRDAVAHSEKRKRSTRVDGYVNRRKTLSSRSTRASRTSTARTTTGNSSFSFQMVDSEDDTDDNAYQGPKRTKKNKAAPRRSERTKKSVQYDDGAMIIDEEEGELEEDQGTEREAQKNDSIGDEDDVDDGENDEIYQDE</sequence>
<evidence type="ECO:0000256" key="1">
    <source>
        <dbReference type="SAM" id="MobiDB-lite"/>
    </source>
</evidence>
<feature type="compositionally biased region" description="Basic and acidic residues" evidence="1">
    <location>
        <begin position="385"/>
        <end position="408"/>
    </location>
</feature>
<dbReference type="EMBL" id="JYNV01000324">
    <property type="protein sequence ID" value="KZM18635.1"/>
    <property type="molecule type" value="Genomic_DNA"/>
</dbReference>
<evidence type="ECO:0000313" key="2">
    <source>
        <dbReference type="EMBL" id="KZM18635.1"/>
    </source>
</evidence>
<feature type="compositionally biased region" description="Acidic residues" evidence="1">
    <location>
        <begin position="497"/>
        <end position="508"/>
    </location>
</feature>
<dbReference type="AlphaFoldDB" id="A0A162VVT7"/>
<gene>
    <name evidence="2" type="ORF">ST47_g10242</name>
</gene>
<dbReference type="Proteomes" id="UP000076837">
    <property type="component" value="Unassembled WGS sequence"/>
</dbReference>
<feature type="compositionally biased region" description="Basic residues" evidence="1">
    <location>
        <begin position="469"/>
        <end position="478"/>
    </location>
</feature>
<reference evidence="2 3" key="1">
    <citation type="journal article" date="2016" name="Sci. Rep.">
        <title>Draft genome sequencing and secretome analysis of fungal phytopathogen Ascochyta rabiei provides insight into the necrotrophic effector repertoire.</title>
        <authorList>
            <person name="Verma S."/>
            <person name="Gazara R.K."/>
            <person name="Nizam S."/>
            <person name="Parween S."/>
            <person name="Chattopadhyay D."/>
            <person name="Verma P.K."/>
        </authorList>
    </citation>
    <scope>NUCLEOTIDE SEQUENCE [LARGE SCALE GENOMIC DNA]</scope>
    <source>
        <strain evidence="2 3">ArDII</strain>
    </source>
</reference>
<proteinExistence type="predicted"/>
<dbReference type="OrthoDB" id="3675232at2759"/>